<feature type="transmembrane region" description="Helical" evidence="2">
    <location>
        <begin position="56"/>
        <end position="77"/>
    </location>
</feature>
<dbReference type="OrthoDB" id="3710795at2"/>
<keyword evidence="2" id="KW-0472">Membrane</keyword>
<proteinExistence type="predicted"/>
<gene>
    <name evidence="3" type="ORF">NCTC13652_01831</name>
</gene>
<keyword evidence="4" id="KW-1185">Reference proteome</keyword>
<evidence type="ECO:0000313" key="4">
    <source>
        <dbReference type="Proteomes" id="UP000277858"/>
    </source>
</evidence>
<feature type="region of interest" description="Disordered" evidence="1">
    <location>
        <begin position="1"/>
        <end position="23"/>
    </location>
</feature>
<dbReference type="EMBL" id="LR134473">
    <property type="protein sequence ID" value="VEI03623.1"/>
    <property type="molecule type" value="Genomic_DNA"/>
</dbReference>
<feature type="compositionally biased region" description="Acidic residues" evidence="1">
    <location>
        <begin position="1"/>
        <end position="12"/>
    </location>
</feature>
<name>A0A3S4YPX4_9ACTN</name>
<feature type="transmembrane region" description="Helical" evidence="2">
    <location>
        <begin position="30"/>
        <end position="50"/>
    </location>
</feature>
<accession>A0A3S4YPX4</accession>
<dbReference type="RefSeq" id="WP_028702083.1">
    <property type="nucleotide sequence ID" value="NZ_CP040635.1"/>
</dbReference>
<dbReference type="Proteomes" id="UP000277858">
    <property type="component" value="Chromosome"/>
</dbReference>
<reference evidence="3 4" key="1">
    <citation type="submission" date="2018-12" db="EMBL/GenBank/DDBJ databases">
        <authorList>
            <consortium name="Pathogen Informatics"/>
        </authorList>
    </citation>
    <scope>NUCLEOTIDE SEQUENCE [LARGE SCALE GENOMIC DNA]</scope>
    <source>
        <strain evidence="3 4">NCTC13652</strain>
    </source>
</reference>
<dbReference type="GeneID" id="82884590"/>
<evidence type="ECO:0000256" key="1">
    <source>
        <dbReference type="SAM" id="MobiDB-lite"/>
    </source>
</evidence>
<evidence type="ECO:0000313" key="3">
    <source>
        <dbReference type="EMBL" id="VEI03623.1"/>
    </source>
</evidence>
<dbReference type="AlphaFoldDB" id="A0A3S4YPX4"/>
<protein>
    <submittedName>
        <fullName evidence="3">Uncharacterized protein</fullName>
    </submittedName>
</protein>
<evidence type="ECO:0000256" key="2">
    <source>
        <dbReference type="SAM" id="Phobius"/>
    </source>
</evidence>
<sequence>MPDSEDVAEEPGAELPEGSTRHVLSPRPPFRGYVISGLLSLAGAVLIVVASSQGWANAWIALFAVVLALGIALALTATWSMLRMRLYVDLDAKGYHIHGAGQNRSGTWDKVTRAALTETRSRLTLYHGQVGRTHIVRPGAGDPAEMDELAADVAKCLDADRGYSQTADPKD</sequence>
<keyword evidence="2" id="KW-1133">Transmembrane helix</keyword>
<keyword evidence="2" id="KW-0812">Transmembrane</keyword>
<organism evidence="3 4">
    <name type="scientific">Acidipropionibacterium jensenii</name>
    <dbReference type="NCBI Taxonomy" id="1749"/>
    <lineage>
        <taxon>Bacteria</taxon>
        <taxon>Bacillati</taxon>
        <taxon>Actinomycetota</taxon>
        <taxon>Actinomycetes</taxon>
        <taxon>Propionibacteriales</taxon>
        <taxon>Propionibacteriaceae</taxon>
        <taxon>Acidipropionibacterium</taxon>
    </lineage>
</organism>